<evidence type="ECO:0008006" key="4">
    <source>
        <dbReference type="Google" id="ProtNLM"/>
    </source>
</evidence>
<dbReference type="Proteomes" id="UP001364617">
    <property type="component" value="Unassembled WGS sequence"/>
</dbReference>
<reference evidence="2 3" key="1">
    <citation type="submission" date="2024-02" db="EMBL/GenBank/DDBJ databases">
        <title>Chromosome-level genome assembly of the Eurasian Minnow (Phoxinus phoxinus).</title>
        <authorList>
            <person name="Oriowo T.O."/>
            <person name="Martin S."/>
            <person name="Stange M."/>
            <person name="Chrysostomakis Y."/>
            <person name="Brown T."/>
            <person name="Winkler S."/>
            <person name="Kukowka S."/>
            <person name="Myers E.W."/>
            <person name="Bohne A."/>
        </authorList>
    </citation>
    <scope>NUCLEOTIDE SEQUENCE [LARGE SCALE GENOMIC DNA]</scope>
    <source>
        <strain evidence="2">ZFMK-TIS-60720</strain>
        <tissue evidence="2">Whole Organism</tissue>
    </source>
</reference>
<accession>A0AAN9HC32</accession>
<evidence type="ECO:0000256" key="1">
    <source>
        <dbReference type="SAM" id="MobiDB-lite"/>
    </source>
</evidence>
<comment type="caution">
    <text evidence="2">The sequence shown here is derived from an EMBL/GenBank/DDBJ whole genome shotgun (WGS) entry which is preliminary data.</text>
</comment>
<dbReference type="InterPro" id="IPR024829">
    <property type="entry name" value="IEX-1"/>
</dbReference>
<dbReference type="PANTHER" id="PTHR16915:SF0">
    <property type="entry name" value="RADIATION-INDUCIBLE IMMEDIATE-EARLY GENE IEX-1"/>
    <property type="match status" value="1"/>
</dbReference>
<keyword evidence="3" id="KW-1185">Reference proteome</keyword>
<organism evidence="2 3">
    <name type="scientific">Phoxinus phoxinus</name>
    <name type="common">Eurasian minnow</name>
    <dbReference type="NCBI Taxonomy" id="58324"/>
    <lineage>
        <taxon>Eukaryota</taxon>
        <taxon>Metazoa</taxon>
        <taxon>Chordata</taxon>
        <taxon>Craniata</taxon>
        <taxon>Vertebrata</taxon>
        <taxon>Euteleostomi</taxon>
        <taxon>Actinopterygii</taxon>
        <taxon>Neopterygii</taxon>
        <taxon>Teleostei</taxon>
        <taxon>Ostariophysi</taxon>
        <taxon>Cypriniformes</taxon>
        <taxon>Leuciscidae</taxon>
        <taxon>Phoxininae</taxon>
        <taxon>Phoxinus</taxon>
    </lineage>
</organism>
<proteinExistence type="predicted"/>
<sequence>MFSRSDSMVLSLPTNAFFQPQQHFGFGPMEPRNTKPEIFTFDQIPEPEPQRQAFNPRGAPQRPRKRNTRVMYPSKVRKYLPPAEKSPAKRWLLALCLVVFLQIYTEEGSVETMQSEAPTFTDATAYNVLPFQSAEEQARQMMGKFPEDFSQSCSEEKEKKESSWLLNTTCPSSSLEEDFTTLYQQSRRNGYVVALLYPVYHRLGTEN</sequence>
<dbReference type="EMBL" id="JAYKXH010000003">
    <property type="protein sequence ID" value="KAK7172640.1"/>
    <property type="molecule type" value="Genomic_DNA"/>
</dbReference>
<name>A0AAN9HC32_9TELE</name>
<evidence type="ECO:0000313" key="2">
    <source>
        <dbReference type="EMBL" id="KAK7172640.1"/>
    </source>
</evidence>
<dbReference type="PANTHER" id="PTHR16915">
    <property type="entry name" value="IMMEDIATE EARLY RESPONSE 3"/>
    <property type="match status" value="1"/>
</dbReference>
<protein>
    <recommendedName>
        <fullName evidence="4">Radiation-inducible immediate-early gene IEX-1</fullName>
    </recommendedName>
</protein>
<gene>
    <name evidence="2" type="ORF">R3I93_002677</name>
</gene>
<evidence type="ECO:0000313" key="3">
    <source>
        <dbReference type="Proteomes" id="UP001364617"/>
    </source>
</evidence>
<dbReference type="GO" id="GO:0043066">
    <property type="term" value="P:negative regulation of apoptotic process"/>
    <property type="evidence" value="ECO:0007669"/>
    <property type="project" value="InterPro"/>
</dbReference>
<feature type="region of interest" description="Disordered" evidence="1">
    <location>
        <begin position="46"/>
        <end position="67"/>
    </location>
</feature>
<dbReference type="AlphaFoldDB" id="A0AAN9HC32"/>
<dbReference type="PRINTS" id="PR02100">
    <property type="entry name" value="GENEIEX1"/>
</dbReference>